<feature type="region of interest" description="Disordered" evidence="1">
    <location>
        <begin position="1"/>
        <end position="26"/>
    </location>
</feature>
<dbReference type="AlphaFoldDB" id="A0A3Q0DRY0"/>
<dbReference type="OrthoDB" id="9988752at2759"/>
<protein>
    <submittedName>
        <fullName evidence="4">Semaphorin-4D-like</fullName>
    </submittedName>
</protein>
<evidence type="ECO:0000313" key="3">
    <source>
        <dbReference type="Proteomes" id="UP000189704"/>
    </source>
</evidence>
<dbReference type="Proteomes" id="UP000189704">
    <property type="component" value="Unplaced"/>
</dbReference>
<keyword evidence="2" id="KW-0812">Transmembrane</keyword>
<name>A0A3Q0DRY0_CARSF</name>
<keyword evidence="2" id="KW-1133">Transmembrane helix</keyword>
<reference evidence="4" key="1">
    <citation type="submission" date="2025-08" db="UniProtKB">
        <authorList>
            <consortium name="RefSeq"/>
        </authorList>
    </citation>
    <scope>IDENTIFICATION</scope>
</reference>
<keyword evidence="3" id="KW-1185">Reference proteome</keyword>
<dbReference type="GeneID" id="110594894"/>
<sequence>SPPTPAVQATSLGAATPPPAPTGTSCEPQIVINTVPQLHSERTMYFKSSDNRLLMSLFLLFFVLFLCLLLYNCYKGYLPGQCLKVRAALLLGQKKPKPDFCDREQSLKETLVEPGSLSQESGARPR</sequence>
<feature type="non-terminal residue" evidence="4">
    <location>
        <position position="126"/>
    </location>
</feature>
<dbReference type="KEGG" id="csyr:110594894"/>
<keyword evidence="2" id="KW-0472">Membrane</keyword>
<evidence type="ECO:0000313" key="4">
    <source>
        <dbReference type="RefSeq" id="XP_021564765.1"/>
    </source>
</evidence>
<evidence type="ECO:0000256" key="2">
    <source>
        <dbReference type="SAM" id="Phobius"/>
    </source>
</evidence>
<accession>A0A3Q0DRY0</accession>
<evidence type="ECO:0000256" key="1">
    <source>
        <dbReference type="SAM" id="MobiDB-lite"/>
    </source>
</evidence>
<gene>
    <name evidence="4" type="primary">LOC110594894</name>
</gene>
<organism evidence="3 4">
    <name type="scientific">Carlito syrichta</name>
    <name type="common">Philippine tarsier</name>
    <name type="synonym">Tarsius syrichta</name>
    <dbReference type="NCBI Taxonomy" id="1868482"/>
    <lineage>
        <taxon>Eukaryota</taxon>
        <taxon>Metazoa</taxon>
        <taxon>Chordata</taxon>
        <taxon>Craniata</taxon>
        <taxon>Vertebrata</taxon>
        <taxon>Euteleostomi</taxon>
        <taxon>Mammalia</taxon>
        <taxon>Eutheria</taxon>
        <taxon>Euarchontoglires</taxon>
        <taxon>Primates</taxon>
        <taxon>Haplorrhini</taxon>
        <taxon>Tarsiiformes</taxon>
        <taxon>Tarsiidae</taxon>
        <taxon>Carlito</taxon>
    </lineage>
</organism>
<proteinExistence type="predicted"/>
<dbReference type="RefSeq" id="XP_021564765.1">
    <property type="nucleotide sequence ID" value="XM_021709090.1"/>
</dbReference>
<feature type="transmembrane region" description="Helical" evidence="2">
    <location>
        <begin position="53"/>
        <end position="74"/>
    </location>
</feature>
<feature type="non-terminal residue" evidence="4">
    <location>
        <position position="1"/>
    </location>
</feature>